<dbReference type="Proteomes" id="UP000792457">
    <property type="component" value="Unassembled WGS sequence"/>
</dbReference>
<keyword evidence="5 10" id="KW-0863">Zinc-finger</keyword>
<feature type="domain" description="C2H2-type" evidence="12">
    <location>
        <begin position="460"/>
        <end position="487"/>
    </location>
</feature>
<gene>
    <name evidence="14" type="ORF">J437_LFUL009509</name>
</gene>
<dbReference type="SUPFAM" id="SSF57716">
    <property type="entry name" value="Glucocorticoid receptor-like (DNA-binding domain)"/>
    <property type="match status" value="1"/>
</dbReference>
<dbReference type="Gene3D" id="3.40.1800.20">
    <property type="match status" value="1"/>
</dbReference>
<evidence type="ECO:0000256" key="1">
    <source>
        <dbReference type="ARBA" id="ARBA00004123"/>
    </source>
</evidence>
<comment type="caution">
    <text evidence="14">The sequence shown here is derived from an EMBL/GenBank/DDBJ whole genome shotgun (WGS) entry which is preliminary data.</text>
</comment>
<evidence type="ECO:0000256" key="4">
    <source>
        <dbReference type="ARBA" id="ARBA00022737"/>
    </source>
</evidence>
<feature type="binding site" evidence="11">
    <location>
        <position position="12"/>
    </location>
    <ligand>
        <name>Zn(2+)</name>
        <dbReference type="ChEBI" id="CHEBI:29105"/>
    </ligand>
</feature>
<keyword evidence="8" id="KW-0804">Transcription</keyword>
<evidence type="ECO:0000256" key="8">
    <source>
        <dbReference type="ARBA" id="ARBA00023163"/>
    </source>
</evidence>
<keyword evidence="7" id="KW-0805">Transcription regulation</keyword>
<evidence type="ECO:0000256" key="2">
    <source>
        <dbReference type="ARBA" id="ARBA00006991"/>
    </source>
</evidence>
<feature type="domain" description="C2H2-type" evidence="12">
    <location>
        <begin position="628"/>
        <end position="655"/>
    </location>
</feature>
<dbReference type="InterPro" id="IPR036236">
    <property type="entry name" value="Znf_C2H2_sf"/>
</dbReference>
<dbReference type="GO" id="GO:0000981">
    <property type="term" value="F:DNA-binding transcription factor activity, RNA polymerase II-specific"/>
    <property type="evidence" value="ECO:0007669"/>
    <property type="project" value="TreeGrafter"/>
</dbReference>
<dbReference type="PROSITE" id="PS00028">
    <property type="entry name" value="ZINC_FINGER_C2H2_1"/>
    <property type="match status" value="9"/>
</dbReference>
<evidence type="ECO:0000256" key="7">
    <source>
        <dbReference type="ARBA" id="ARBA00023015"/>
    </source>
</evidence>
<feature type="domain" description="C2H2-type" evidence="12">
    <location>
        <begin position="211"/>
        <end position="234"/>
    </location>
</feature>
<keyword evidence="15" id="KW-1185">Reference proteome</keyword>
<feature type="binding site" evidence="11">
    <location>
        <position position="55"/>
    </location>
    <ligand>
        <name>Zn(2+)</name>
        <dbReference type="ChEBI" id="CHEBI:29105"/>
    </ligand>
</feature>
<dbReference type="PROSITE" id="PS50157">
    <property type="entry name" value="ZINC_FINGER_C2H2_2"/>
    <property type="match status" value="9"/>
</dbReference>
<feature type="domain" description="ZAD" evidence="13">
    <location>
        <begin position="7"/>
        <end position="82"/>
    </location>
</feature>
<evidence type="ECO:0000313" key="14">
    <source>
        <dbReference type="EMBL" id="KAG8226958.1"/>
    </source>
</evidence>
<accession>A0A8K0K2U8</accession>
<protein>
    <submittedName>
        <fullName evidence="14">Uncharacterized protein</fullName>
    </submittedName>
</protein>
<reference evidence="14" key="2">
    <citation type="submission" date="2017-10" db="EMBL/GenBank/DDBJ databases">
        <title>Ladona fulva Genome sequencing and assembly.</title>
        <authorList>
            <person name="Murali S."/>
            <person name="Richards S."/>
            <person name="Bandaranaike D."/>
            <person name="Bellair M."/>
            <person name="Blankenburg K."/>
            <person name="Chao H."/>
            <person name="Dinh H."/>
            <person name="Doddapaneni H."/>
            <person name="Dugan-Rocha S."/>
            <person name="Elkadiri S."/>
            <person name="Gnanaolivu R."/>
            <person name="Hernandez B."/>
            <person name="Skinner E."/>
            <person name="Javaid M."/>
            <person name="Lee S."/>
            <person name="Li M."/>
            <person name="Ming W."/>
            <person name="Munidasa M."/>
            <person name="Muniz J."/>
            <person name="Nguyen L."/>
            <person name="Hughes D."/>
            <person name="Osuji N."/>
            <person name="Pu L.-L."/>
            <person name="Puazo M."/>
            <person name="Qu C."/>
            <person name="Quiroz J."/>
            <person name="Raj R."/>
            <person name="Weissenberger G."/>
            <person name="Xin Y."/>
            <person name="Zou X."/>
            <person name="Han Y."/>
            <person name="Worley K."/>
            <person name="Muzny D."/>
            <person name="Gibbs R."/>
        </authorList>
    </citation>
    <scope>NUCLEOTIDE SEQUENCE</scope>
    <source>
        <strain evidence="14">Sampled in the wild</strain>
    </source>
</reference>
<dbReference type="OrthoDB" id="6077919at2759"/>
<comment type="similarity">
    <text evidence="2">Belongs to the krueppel C2H2-type zinc-finger protein family.</text>
</comment>
<keyword evidence="6 11" id="KW-0862">Zinc</keyword>
<proteinExistence type="inferred from homology"/>
<feature type="domain" description="C2H2-type" evidence="12">
    <location>
        <begin position="576"/>
        <end position="603"/>
    </location>
</feature>
<reference evidence="14" key="1">
    <citation type="submission" date="2013-04" db="EMBL/GenBank/DDBJ databases">
        <authorList>
            <person name="Qu J."/>
            <person name="Murali S.C."/>
            <person name="Bandaranaike D."/>
            <person name="Bellair M."/>
            <person name="Blankenburg K."/>
            <person name="Chao H."/>
            <person name="Dinh H."/>
            <person name="Doddapaneni H."/>
            <person name="Downs B."/>
            <person name="Dugan-Rocha S."/>
            <person name="Elkadiri S."/>
            <person name="Gnanaolivu R.D."/>
            <person name="Hernandez B."/>
            <person name="Javaid M."/>
            <person name="Jayaseelan J.C."/>
            <person name="Lee S."/>
            <person name="Li M."/>
            <person name="Ming W."/>
            <person name="Munidasa M."/>
            <person name="Muniz J."/>
            <person name="Nguyen L."/>
            <person name="Ongeri F."/>
            <person name="Osuji N."/>
            <person name="Pu L.-L."/>
            <person name="Puazo M."/>
            <person name="Qu C."/>
            <person name="Quiroz J."/>
            <person name="Raj R."/>
            <person name="Weissenberger G."/>
            <person name="Xin Y."/>
            <person name="Zou X."/>
            <person name="Han Y."/>
            <person name="Richards S."/>
            <person name="Worley K."/>
            <person name="Muzny D."/>
            <person name="Gibbs R."/>
        </authorList>
    </citation>
    <scope>NUCLEOTIDE SEQUENCE</scope>
    <source>
        <strain evidence="14">Sampled in the wild</strain>
    </source>
</reference>
<dbReference type="GO" id="GO:0008270">
    <property type="term" value="F:zinc ion binding"/>
    <property type="evidence" value="ECO:0007669"/>
    <property type="project" value="UniProtKB-UniRule"/>
</dbReference>
<sequence>MWESNMNCCRLCSVLSSDAVAIFGDEGVNLKLAYKINKCLPLVVSLSDKLPRHVCRKCIHHLDSTSKFITKCLHTHGKAIPDLVTEENHSHEDDCQAYSSPVNSPAASEEVEIINQGEGNEKSAGNFAQVSRNPLEETARFESLFGVREKSKDSNNSVFQGKNSINTCEKPTEKTNPCVLSGNQISGNKENDVVPEQRIKLSELARRQRKYNCKYCNSSFLWRAELFYHQTTSHPESVFRCRYCLKVFYDSNEEYTKHVAAHKVINAPRLTKKQLAVSELNLLKQNVSLSAKYDSVLKQSVSKTPKEAGQEDVPENKRPRVDVYKSLFDDVVKHLIEKKTGGKILGASNESDKETGQEHVPENKRTRVNVYKSLFDDVVKHLTEKKTGGKILGVSNESEEDSRTYKCDWCDYKSQKEEALRLHLRYHHKLRLPCRFCPRTLLDRKQFLNHEAKHKEEKKYKCRKCNIEFDTEAEWKDHKKYHFQEQEHVCKLCGKKFDKICSLRQHAYVHKEEKTCLCHKCGKSFRFITSLRLHAKSCGVDPETAKKNVCRYCGKRYLVPSLLRVHERVHTGEKPFMCSLCGKTFHSNERLRNHSHSHIIENVPCPICGFVLKHSKHLKNHLKSHERVQCKTCGLWFDGTRKLGCHQRVHKKAQVVKEDRGVVVVSKKNSEEENLNVPQMMVRFPVVIELENPSLPVDDVQQSIEGSKMFQRLDKPFACPHCPQKFVLHQSYLKHMKQHSNNKPLYCPDCGGKSQSMDDLVRHYYSHFVGSKFYCDYCGESFDRKITMIEHRRTHRTKGVPVGDSLLRKRLLMLQPQESLEIPGNAKNDITQISIPQVGNQVVIGNPECEGGEYLTFDSHSIDSHCSEVIVVSSVENMT</sequence>
<evidence type="ECO:0000256" key="10">
    <source>
        <dbReference type="PROSITE-ProRule" id="PRU00042"/>
    </source>
</evidence>
<dbReference type="InterPro" id="IPR012934">
    <property type="entry name" value="Znf_AD"/>
</dbReference>
<dbReference type="Pfam" id="PF07776">
    <property type="entry name" value="zf-AD"/>
    <property type="match status" value="1"/>
</dbReference>
<dbReference type="GO" id="GO:0030674">
    <property type="term" value="F:protein-macromolecule adaptor activity"/>
    <property type="evidence" value="ECO:0007669"/>
    <property type="project" value="UniProtKB-ARBA"/>
</dbReference>
<feature type="domain" description="C2H2-type" evidence="12">
    <location>
        <begin position="488"/>
        <end position="515"/>
    </location>
</feature>
<evidence type="ECO:0000256" key="5">
    <source>
        <dbReference type="ARBA" id="ARBA00022771"/>
    </source>
</evidence>
<dbReference type="FunFam" id="3.30.160.60:FF:000193">
    <property type="entry name" value="Zinc finger protein 300"/>
    <property type="match status" value="1"/>
</dbReference>
<feature type="binding site" evidence="11">
    <location>
        <position position="58"/>
    </location>
    <ligand>
        <name>Zn(2+)</name>
        <dbReference type="ChEBI" id="CHEBI:29105"/>
    </ligand>
</feature>
<evidence type="ECO:0000259" key="12">
    <source>
        <dbReference type="PROSITE" id="PS50157"/>
    </source>
</evidence>
<evidence type="ECO:0000256" key="3">
    <source>
        <dbReference type="ARBA" id="ARBA00022723"/>
    </source>
</evidence>
<feature type="binding site" evidence="11">
    <location>
        <position position="9"/>
    </location>
    <ligand>
        <name>Zn(2+)</name>
        <dbReference type="ChEBI" id="CHEBI:29105"/>
    </ligand>
</feature>
<evidence type="ECO:0000256" key="11">
    <source>
        <dbReference type="PROSITE-ProRule" id="PRU01263"/>
    </source>
</evidence>
<dbReference type="FunFam" id="3.30.160.60:FF:000688">
    <property type="entry name" value="zinc finger protein 197 isoform X1"/>
    <property type="match status" value="1"/>
</dbReference>
<evidence type="ECO:0000256" key="6">
    <source>
        <dbReference type="ARBA" id="ARBA00022833"/>
    </source>
</evidence>
<dbReference type="EMBL" id="KZ308306">
    <property type="protein sequence ID" value="KAG8226958.1"/>
    <property type="molecule type" value="Genomic_DNA"/>
</dbReference>
<organism evidence="14 15">
    <name type="scientific">Ladona fulva</name>
    <name type="common">Scarce chaser dragonfly</name>
    <name type="synonym">Libellula fulva</name>
    <dbReference type="NCBI Taxonomy" id="123851"/>
    <lineage>
        <taxon>Eukaryota</taxon>
        <taxon>Metazoa</taxon>
        <taxon>Ecdysozoa</taxon>
        <taxon>Arthropoda</taxon>
        <taxon>Hexapoda</taxon>
        <taxon>Insecta</taxon>
        <taxon>Pterygota</taxon>
        <taxon>Palaeoptera</taxon>
        <taxon>Odonata</taxon>
        <taxon>Epiprocta</taxon>
        <taxon>Anisoptera</taxon>
        <taxon>Libelluloidea</taxon>
        <taxon>Libellulidae</taxon>
        <taxon>Ladona</taxon>
    </lineage>
</organism>
<dbReference type="SUPFAM" id="SSF57667">
    <property type="entry name" value="beta-beta-alpha zinc fingers"/>
    <property type="match status" value="7"/>
</dbReference>
<dbReference type="GO" id="GO:0005634">
    <property type="term" value="C:nucleus"/>
    <property type="evidence" value="ECO:0007669"/>
    <property type="project" value="UniProtKB-SubCell"/>
</dbReference>
<keyword evidence="4" id="KW-0677">Repeat</keyword>
<feature type="domain" description="C2H2-type" evidence="12">
    <location>
        <begin position="717"/>
        <end position="744"/>
    </location>
</feature>
<dbReference type="SMART" id="SM00355">
    <property type="entry name" value="ZnF_C2H2"/>
    <property type="match status" value="14"/>
</dbReference>
<dbReference type="GO" id="GO:0043565">
    <property type="term" value="F:sequence-specific DNA binding"/>
    <property type="evidence" value="ECO:0007669"/>
    <property type="project" value="TreeGrafter"/>
</dbReference>
<keyword evidence="9" id="KW-0539">Nucleus</keyword>
<dbReference type="AlphaFoldDB" id="A0A8K0K2U8"/>
<feature type="domain" description="C2H2-type" evidence="12">
    <location>
        <begin position="773"/>
        <end position="795"/>
    </location>
</feature>
<dbReference type="SMART" id="SM00868">
    <property type="entry name" value="zf-AD"/>
    <property type="match status" value="1"/>
</dbReference>
<dbReference type="InterPro" id="IPR013087">
    <property type="entry name" value="Znf_C2H2_type"/>
</dbReference>
<keyword evidence="3 11" id="KW-0479">Metal-binding</keyword>
<dbReference type="PANTHER" id="PTHR24408:SF58">
    <property type="entry name" value="TRANSCRIPTION FACTOR (TFIIIA), PUTATIVE (AFU_ORTHOLOGUE AFUA_1G05150)-RELATED"/>
    <property type="match status" value="1"/>
</dbReference>
<dbReference type="Pfam" id="PF00096">
    <property type="entry name" value="zf-C2H2"/>
    <property type="match status" value="2"/>
</dbReference>
<dbReference type="PROSITE" id="PS51915">
    <property type="entry name" value="ZAD"/>
    <property type="match status" value="1"/>
</dbReference>
<dbReference type="PANTHER" id="PTHR24408">
    <property type="entry name" value="ZINC FINGER PROTEIN"/>
    <property type="match status" value="1"/>
</dbReference>
<dbReference type="Gene3D" id="3.30.160.60">
    <property type="entry name" value="Classic Zinc Finger"/>
    <property type="match status" value="7"/>
</dbReference>
<comment type="subcellular location">
    <subcellularLocation>
        <location evidence="1">Nucleus</location>
    </subcellularLocation>
</comment>
<feature type="domain" description="C2H2-type" evidence="12">
    <location>
        <begin position="548"/>
        <end position="575"/>
    </location>
</feature>
<evidence type="ECO:0000256" key="9">
    <source>
        <dbReference type="ARBA" id="ARBA00023242"/>
    </source>
</evidence>
<evidence type="ECO:0000313" key="15">
    <source>
        <dbReference type="Proteomes" id="UP000792457"/>
    </source>
</evidence>
<name>A0A8K0K2U8_LADFU</name>
<evidence type="ECO:0000259" key="13">
    <source>
        <dbReference type="PROSITE" id="PS51915"/>
    </source>
</evidence>
<feature type="domain" description="C2H2-type" evidence="12">
    <location>
        <begin position="405"/>
        <end position="433"/>
    </location>
</feature>